<evidence type="ECO:0000313" key="14">
    <source>
        <dbReference type="Proteomes" id="UP000241074"/>
    </source>
</evidence>
<dbReference type="KEGG" id="xba:C7S18_07815"/>
<dbReference type="GO" id="GO:0000917">
    <property type="term" value="P:division septum assembly"/>
    <property type="evidence" value="ECO:0007669"/>
    <property type="project" value="TreeGrafter"/>
</dbReference>
<feature type="compositionally biased region" description="Basic and acidic residues" evidence="10">
    <location>
        <begin position="93"/>
        <end position="105"/>
    </location>
</feature>
<gene>
    <name evidence="13" type="primary">zipA</name>
    <name evidence="13" type="ORF">C7S18_07815</name>
</gene>
<comment type="function">
    <text evidence="8">Essential cell division protein that stabilizes the FtsZ protofilaments by cross-linking them and that serves as a cytoplasmic membrane anchor for the Z ring. Also required for the recruitment to the septal ring of downstream cell division proteins.</text>
</comment>
<dbReference type="EMBL" id="CP027860">
    <property type="protein sequence ID" value="AVP97104.1"/>
    <property type="molecule type" value="Genomic_DNA"/>
</dbReference>
<keyword evidence="4 9" id="KW-0812">Transmembrane</keyword>
<evidence type="ECO:0000256" key="10">
    <source>
        <dbReference type="SAM" id="MobiDB-lite"/>
    </source>
</evidence>
<comment type="similarity">
    <text evidence="8">Belongs to the ZipA family.</text>
</comment>
<dbReference type="AlphaFoldDB" id="A0A2P1PQJ0"/>
<dbReference type="GO" id="GO:0032153">
    <property type="term" value="C:cell division site"/>
    <property type="evidence" value="ECO:0007669"/>
    <property type="project" value="TreeGrafter"/>
</dbReference>
<dbReference type="InterPro" id="IPR036765">
    <property type="entry name" value="ZipA_FtsZ-bd_C_sf"/>
</dbReference>
<feature type="region of interest" description="Disordered" evidence="10">
    <location>
        <begin position="38"/>
        <end position="67"/>
    </location>
</feature>
<dbReference type="NCBIfam" id="TIGR02205">
    <property type="entry name" value="septum_zipA"/>
    <property type="match status" value="1"/>
</dbReference>
<evidence type="ECO:0000256" key="3">
    <source>
        <dbReference type="ARBA" id="ARBA00022618"/>
    </source>
</evidence>
<feature type="compositionally biased region" description="Basic and acidic residues" evidence="10">
    <location>
        <begin position="46"/>
        <end position="55"/>
    </location>
</feature>
<comment type="subcellular location">
    <subcellularLocation>
        <location evidence="9">Cell inner membrane</location>
        <topology evidence="9">Single-pass type I membrane protein</topology>
    </subcellularLocation>
</comment>
<feature type="domain" description="ZipA C-terminal FtsZ-binding" evidence="12">
    <location>
        <begin position="168"/>
        <end position="298"/>
    </location>
</feature>
<organism evidence="13 14">
    <name type="scientific">Ahniella affigens</name>
    <dbReference type="NCBI Taxonomy" id="2021234"/>
    <lineage>
        <taxon>Bacteria</taxon>
        <taxon>Pseudomonadati</taxon>
        <taxon>Pseudomonadota</taxon>
        <taxon>Gammaproteobacteria</taxon>
        <taxon>Lysobacterales</taxon>
        <taxon>Rhodanobacteraceae</taxon>
        <taxon>Ahniella</taxon>
    </lineage>
</organism>
<keyword evidence="5 11" id="KW-1133">Transmembrane helix</keyword>
<keyword evidence="6 9" id="KW-0472">Membrane</keyword>
<evidence type="ECO:0000313" key="13">
    <source>
        <dbReference type="EMBL" id="AVP97104.1"/>
    </source>
</evidence>
<keyword evidence="7 8" id="KW-0131">Cell cycle</keyword>
<reference evidence="13 14" key="1">
    <citation type="submission" date="2018-03" db="EMBL/GenBank/DDBJ databases">
        <title>Ahniella affigens gen. nov., sp. nov., a gammaproteobacterium isolated from sandy soil near a stream.</title>
        <authorList>
            <person name="Ko Y."/>
            <person name="Kim J.-H."/>
        </authorList>
    </citation>
    <scope>NUCLEOTIDE SEQUENCE [LARGE SCALE GENOMIC DNA]</scope>
    <source>
        <strain evidence="13 14">D13</strain>
    </source>
</reference>
<evidence type="ECO:0000256" key="9">
    <source>
        <dbReference type="RuleBase" id="RU003613"/>
    </source>
</evidence>
<evidence type="ECO:0000259" key="12">
    <source>
        <dbReference type="SMART" id="SM00771"/>
    </source>
</evidence>
<dbReference type="Proteomes" id="UP000241074">
    <property type="component" value="Chromosome"/>
</dbReference>
<dbReference type="Gene3D" id="3.30.1400.10">
    <property type="entry name" value="ZipA, C-terminal FtsZ-binding domain"/>
    <property type="match status" value="1"/>
</dbReference>
<name>A0A2P1PQJ0_9GAMM</name>
<dbReference type="Pfam" id="PF04354">
    <property type="entry name" value="ZipA_C"/>
    <property type="match status" value="1"/>
</dbReference>
<proteinExistence type="inferred from homology"/>
<dbReference type="InterPro" id="IPR011919">
    <property type="entry name" value="Cell_div_ZipA"/>
</dbReference>
<dbReference type="RefSeq" id="WP_106891029.1">
    <property type="nucleotide sequence ID" value="NZ_CP027860.1"/>
</dbReference>
<feature type="region of interest" description="Disordered" evidence="10">
    <location>
        <begin position="83"/>
        <end position="105"/>
    </location>
</feature>
<dbReference type="SUPFAM" id="SSF64383">
    <property type="entry name" value="Cell-division protein ZipA, C-terminal domain"/>
    <property type="match status" value="1"/>
</dbReference>
<keyword evidence="14" id="KW-1185">Reference proteome</keyword>
<reference evidence="13 14" key="2">
    <citation type="submission" date="2018-03" db="EMBL/GenBank/DDBJ databases">
        <authorList>
            <person name="Keele B.F."/>
        </authorList>
    </citation>
    <scope>NUCLEOTIDE SEQUENCE [LARGE SCALE GENOMIC DNA]</scope>
    <source>
        <strain evidence="13 14">D13</strain>
    </source>
</reference>
<dbReference type="GO" id="GO:0005886">
    <property type="term" value="C:plasma membrane"/>
    <property type="evidence" value="ECO:0007669"/>
    <property type="project" value="UniProtKB-SubCell"/>
</dbReference>
<dbReference type="OrthoDB" id="7054914at2"/>
<dbReference type="PANTHER" id="PTHR38685:SF1">
    <property type="entry name" value="CELL DIVISION PROTEIN ZIPA"/>
    <property type="match status" value="1"/>
</dbReference>
<dbReference type="SMART" id="SM00771">
    <property type="entry name" value="ZipA_C"/>
    <property type="match status" value="1"/>
</dbReference>
<evidence type="ECO:0000256" key="5">
    <source>
        <dbReference type="ARBA" id="ARBA00022989"/>
    </source>
</evidence>
<evidence type="ECO:0000256" key="6">
    <source>
        <dbReference type="ARBA" id="ARBA00023136"/>
    </source>
</evidence>
<feature type="transmembrane region" description="Helical" evidence="11">
    <location>
        <begin position="12"/>
        <end position="31"/>
    </location>
</feature>
<evidence type="ECO:0000256" key="8">
    <source>
        <dbReference type="RuleBase" id="RU003612"/>
    </source>
</evidence>
<evidence type="ECO:0000256" key="7">
    <source>
        <dbReference type="ARBA" id="ARBA00023306"/>
    </source>
</evidence>
<evidence type="ECO:0000256" key="4">
    <source>
        <dbReference type="ARBA" id="ARBA00022692"/>
    </source>
</evidence>
<dbReference type="PANTHER" id="PTHR38685">
    <property type="entry name" value="CELL DIVISION PROTEIN ZIPA"/>
    <property type="match status" value="1"/>
</dbReference>
<keyword evidence="2 9" id="KW-0997">Cell inner membrane</keyword>
<protein>
    <recommendedName>
        <fullName evidence="8">Cell division protein ZipA</fullName>
    </recommendedName>
</protein>
<sequence length="314" mass="34855">MWTQNTVEAWILRLIIVVVGLGVLGLIYWHGSRQFGQQGRRVSAPKSRDRQEPDLGHASSVGLDGMDPDLQAELTRLSREISDHRGQSFAESDSDHFTDTTMSGRREPKFEFDLSGFAAEPDAESAEPGLAAPESSATPNPASRARPESEIISLPAESSVGARREERIDRIVTLFICANDGEMLRGSDIVVAAEKTGLVFGHLGIFHSLIPGKPESGPIFSMASMVKPGHFDMRRIQELRTPGLTLFMALPGPMRALDAWDSMFPIANRLGELLGAQVLDEHRNALGRQRIQHLRDELRAYDREQDKNVIKRPW</sequence>
<dbReference type="InterPro" id="IPR007449">
    <property type="entry name" value="ZipA_FtsZ-bd_C"/>
</dbReference>
<evidence type="ECO:0000256" key="2">
    <source>
        <dbReference type="ARBA" id="ARBA00022519"/>
    </source>
</evidence>
<feature type="region of interest" description="Disordered" evidence="10">
    <location>
        <begin position="121"/>
        <end position="151"/>
    </location>
</feature>
<keyword evidence="3 8" id="KW-0132">Cell division</keyword>
<evidence type="ECO:0000256" key="1">
    <source>
        <dbReference type="ARBA" id="ARBA00022475"/>
    </source>
</evidence>
<evidence type="ECO:0000256" key="11">
    <source>
        <dbReference type="SAM" id="Phobius"/>
    </source>
</evidence>
<accession>A0A2P1PQJ0</accession>
<keyword evidence="1 9" id="KW-1003">Cell membrane</keyword>